<dbReference type="InterPro" id="IPR019079">
    <property type="entry name" value="Capsule_synth_CapA"/>
</dbReference>
<dbReference type="Gene3D" id="3.60.21.10">
    <property type="match status" value="1"/>
</dbReference>
<dbReference type="Pfam" id="PF09587">
    <property type="entry name" value="PGA_cap"/>
    <property type="match status" value="1"/>
</dbReference>
<dbReference type="PANTHER" id="PTHR33393">
    <property type="entry name" value="POLYGLUTAMINE SYNTHESIS ACCESSORY PROTEIN RV0574C-RELATED"/>
    <property type="match status" value="1"/>
</dbReference>
<comment type="similarity">
    <text evidence="1">Belongs to the CapA family.</text>
</comment>
<feature type="domain" description="Capsule synthesis protein CapA" evidence="3">
    <location>
        <begin position="7"/>
        <end position="279"/>
    </location>
</feature>
<gene>
    <name evidence="4" type="ORF">BQ4739_LOCUS3212</name>
</gene>
<dbReference type="InterPro" id="IPR052169">
    <property type="entry name" value="CW_Biosynth-Accessory"/>
</dbReference>
<evidence type="ECO:0000313" key="5">
    <source>
        <dbReference type="Proteomes" id="UP000256970"/>
    </source>
</evidence>
<evidence type="ECO:0000313" key="4">
    <source>
        <dbReference type="EMBL" id="SZX62609.1"/>
    </source>
</evidence>
<keyword evidence="5" id="KW-1185">Reference proteome</keyword>
<organism evidence="4 5">
    <name type="scientific">Tetradesmus obliquus</name>
    <name type="common">Green alga</name>
    <name type="synonym">Acutodesmus obliquus</name>
    <dbReference type="NCBI Taxonomy" id="3088"/>
    <lineage>
        <taxon>Eukaryota</taxon>
        <taxon>Viridiplantae</taxon>
        <taxon>Chlorophyta</taxon>
        <taxon>core chlorophytes</taxon>
        <taxon>Chlorophyceae</taxon>
        <taxon>CS clade</taxon>
        <taxon>Sphaeropleales</taxon>
        <taxon>Scenedesmaceae</taxon>
        <taxon>Tetradesmus</taxon>
    </lineage>
</organism>
<reference evidence="4 5" key="1">
    <citation type="submission" date="2016-10" db="EMBL/GenBank/DDBJ databases">
        <authorList>
            <person name="Cai Z."/>
        </authorList>
    </citation>
    <scope>NUCLEOTIDE SEQUENCE [LARGE SCALE GENOMIC DNA]</scope>
</reference>
<dbReference type="AlphaFoldDB" id="A0A383VCV8"/>
<dbReference type="STRING" id="3088.A0A383VCV8"/>
<dbReference type="PANTHER" id="PTHR33393:SF11">
    <property type="entry name" value="POLYGLUTAMINE SYNTHESIS ACCESSORY PROTEIN RV0574C-RELATED"/>
    <property type="match status" value="1"/>
</dbReference>
<sequence length="426" mass="45213">MDGEKLNLVLLGDIMLGRYVDDEFELPQRKIAAFGDVLPLIHQYDPAHTIVAGNLECAVTRHAVATPKAFNFKLHPSHAGVLTQLGLGYVSLANNHVLDYGQEGLAETHELGLGYVSPANNHVLDYGQEGLAETHEVLDALGVAHSGSGTLAEAAAPAFVIKGGYKVAFLSYSDHYEDWAAGPERPGINFIDPANFKTEELQQQVAAARAAGADLVLGFVHWGPNWRWRPDGSLQRLGRTLLAAGADLVFGHSAHHIQGVQVVHGRPIIYGAGGFIDDYATEEEYRNDLGCVWVAEFSPAAAAAAAGGTTSHHDTAPSDGSSSRDQHTAGSSSSSSSSSAAKHRALQLQSLRAVPTRIHHDWREGVRHSEPGCGSPPYVSQVDLAHGAAYEWVAAKLAALSAEWGTAVVPLPHEGGLLLLGQGQQA</sequence>
<dbReference type="SUPFAM" id="SSF56300">
    <property type="entry name" value="Metallo-dependent phosphatases"/>
    <property type="match status" value="2"/>
</dbReference>
<dbReference type="Proteomes" id="UP000256970">
    <property type="component" value="Unassembled WGS sequence"/>
</dbReference>
<evidence type="ECO:0000259" key="3">
    <source>
        <dbReference type="SMART" id="SM00854"/>
    </source>
</evidence>
<feature type="region of interest" description="Disordered" evidence="2">
    <location>
        <begin position="305"/>
        <end position="341"/>
    </location>
</feature>
<dbReference type="CDD" id="cd07381">
    <property type="entry name" value="MPP_CapA"/>
    <property type="match status" value="1"/>
</dbReference>
<name>A0A383VCV8_TETOB</name>
<feature type="compositionally biased region" description="Basic and acidic residues" evidence="2">
    <location>
        <begin position="311"/>
        <end position="327"/>
    </location>
</feature>
<dbReference type="InterPro" id="IPR029052">
    <property type="entry name" value="Metallo-depent_PP-like"/>
</dbReference>
<protein>
    <recommendedName>
        <fullName evidence="3">Capsule synthesis protein CapA domain-containing protein</fullName>
    </recommendedName>
</protein>
<dbReference type="SMART" id="SM00854">
    <property type="entry name" value="PGA_cap"/>
    <property type="match status" value="1"/>
</dbReference>
<dbReference type="EMBL" id="FNXT01000249">
    <property type="protein sequence ID" value="SZX62609.1"/>
    <property type="molecule type" value="Genomic_DNA"/>
</dbReference>
<evidence type="ECO:0000256" key="1">
    <source>
        <dbReference type="ARBA" id="ARBA00005662"/>
    </source>
</evidence>
<proteinExistence type="inferred from homology"/>
<accession>A0A383VCV8</accession>
<evidence type="ECO:0000256" key="2">
    <source>
        <dbReference type="SAM" id="MobiDB-lite"/>
    </source>
</evidence>